<dbReference type="AlphaFoldDB" id="A0AAN9VJ24"/>
<accession>A0AAN9VJ24</accession>
<proteinExistence type="predicted"/>
<keyword evidence="1" id="KW-0732">Signal</keyword>
<evidence type="ECO:0000256" key="1">
    <source>
        <dbReference type="SAM" id="SignalP"/>
    </source>
</evidence>
<evidence type="ECO:0000313" key="3">
    <source>
        <dbReference type="Proteomes" id="UP001378592"/>
    </source>
</evidence>
<protein>
    <recommendedName>
        <fullName evidence="4">Accessory gland protein</fullName>
    </recommendedName>
</protein>
<keyword evidence="3" id="KW-1185">Reference proteome</keyword>
<gene>
    <name evidence="2" type="ORF">R5R35_001271</name>
</gene>
<feature type="signal peptide" evidence="1">
    <location>
        <begin position="1"/>
        <end position="30"/>
    </location>
</feature>
<evidence type="ECO:0000313" key="2">
    <source>
        <dbReference type="EMBL" id="KAK7865810.1"/>
    </source>
</evidence>
<name>A0AAN9VJ24_9ORTH</name>
<evidence type="ECO:0008006" key="4">
    <source>
        <dbReference type="Google" id="ProtNLM"/>
    </source>
</evidence>
<dbReference type="EMBL" id="JAZDUA010000165">
    <property type="protein sequence ID" value="KAK7865810.1"/>
    <property type="molecule type" value="Genomic_DNA"/>
</dbReference>
<feature type="chain" id="PRO_5042823207" description="Accessory gland protein" evidence="1">
    <location>
        <begin position="31"/>
        <end position="107"/>
    </location>
</feature>
<organism evidence="2 3">
    <name type="scientific">Gryllus longicercus</name>
    <dbReference type="NCBI Taxonomy" id="2509291"/>
    <lineage>
        <taxon>Eukaryota</taxon>
        <taxon>Metazoa</taxon>
        <taxon>Ecdysozoa</taxon>
        <taxon>Arthropoda</taxon>
        <taxon>Hexapoda</taxon>
        <taxon>Insecta</taxon>
        <taxon>Pterygota</taxon>
        <taxon>Neoptera</taxon>
        <taxon>Polyneoptera</taxon>
        <taxon>Orthoptera</taxon>
        <taxon>Ensifera</taxon>
        <taxon>Gryllidea</taxon>
        <taxon>Grylloidea</taxon>
        <taxon>Gryllidae</taxon>
        <taxon>Gryllinae</taxon>
        <taxon>Gryllus</taxon>
    </lineage>
</organism>
<sequence>MATRFLGPPSRLMVMFCCVCLTSVLKTARCASSFEAEAAQNLLAPCPGKDSGVFASLGSRLNNIFLGFVLASCVDGLKAPVLVLEVKPLLGGVRQKWQLHFAFSWLP</sequence>
<reference evidence="2 3" key="1">
    <citation type="submission" date="2024-03" db="EMBL/GenBank/DDBJ databases">
        <title>The genome assembly and annotation of the cricket Gryllus longicercus Weissman &amp; Gray.</title>
        <authorList>
            <person name="Szrajer S."/>
            <person name="Gray D."/>
            <person name="Ylla G."/>
        </authorList>
    </citation>
    <scope>NUCLEOTIDE SEQUENCE [LARGE SCALE GENOMIC DNA]</scope>
    <source>
        <strain evidence="2">DAG 2021-001</strain>
        <tissue evidence="2">Whole body minus gut</tissue>
    </source>
</reference>
<dbReference type="Proteomes" id="UP001378592">
    <property type="component" value="Unassembled WGS sequence"/>
</dbReference>
<comment type="caution">
    <text evidence="2">The sequence shown here is derived from an EMBL/GenBank/DDBJ whole genome shotgun (WGS) entry which is preliminary data.</text>
</comment>